<sequence length="143" mass="16414">MILNIKEEGLEARLIALMKAKGIDDYFFLDQSFPFLVKWAAVGERRFAVRVSEFESIETALTLAGKVDWVWVDCFTYFPLSQIDAQRLKQAGFKLCLVSPELQGRKAENEVPTLIQLLHKRHIQADAVCTKCPKLWEQLTELV</sequence>
<evidence type="ECO:0000313" key="1">
    <source>
        <dbReference type="EMBL" id="GFN45664.1"/>
    </source>
</evidence>
<name>A0A6L2ZML6_9ENTR</name>
<dbReference type="RefSeq" id="WP_218014673.1">
    <property type="nucleotide sequence ID" value="NZ_BLXO01000001.1"/>
</dbReference>
<proteinExistence type="predicted"/>
<protein>
    <submittedName>
        <fullName evidence="1">Uncharacterized protein</fullName>
    </submittedName>
</protein>
<accession>A0A6L2ZML6</accession>
<dbReference type="EMBL" id="BLXO01000001">
    <property type="protein sequence ID" value="GFN45664.1"/>
    <property type="molecule type" value="Genomic_DNA"/>
</dbReference>
<gene>
    <name evidence="1" type="ORF">RINTU1_09240</name>
</gene>
<organism evidence="1 2">
    <name type="scientific">Candidatus Regiella insecticola</name>
    <dbReference type="NCBI Taxonomy" id="138073"/>
    <lineage>
        <taxon>Bacteria</taxon>
        <taxon>Pseudomonadati</taxon>
        <taxon>Pseudomonadota</taxon>
        <taxon>Gammaproteobacteria</taxon>
        <taxon>Enterobacterales</taxon>
        <taxon>Enterobacteriaceae</taxon>
        <taxon>aphid secondary symbionts</taxon>
        <taxon>Candidatus Regiella</taxon>
    </lineage>
</organism>
<dbReference type="AlphaFoldDB" id="A0A6L2ZML6"/>
<comment type="caution">
    <text evidence="1">The sequence shown here is derived from an EMBL/GenBank/DDBJ whole genome shotgun (WGS) entry which is preliminary data.</text>
</comment>
<reference evidence="1 2" key="1">
    <citation type="submission" date="2020-06" db="EMBL/GenBank/DDBJ databases">
        <title>The genome sequence of Candidatus Regiella insecticola strain Tut.</title>
        <authorList>
            <person name="Nikoh N."/>
            <person name="Tsuchida T."/>
            <person name="Koga R."/>
            <person name="Oshima K."/>
            <person name="Hattori M."/>
            <person name="Fukatsu T."/>
        </authorList>
    </citation>
    <scope>NUCLEOTIDE SEQUENCE [LARGE SCALE GENOMIC DNA]</scope>
    <source>
        <strain evidence="1 2">Tut</strain>
    </source>
</reference>
<evidence type="ECO:0000313" key="2">
    <source>
        <dbReference type="Proteomes" id="UP000504714"/>
    </source>
</evidence>
<dbReference type="Proteomes" id="UP000504714">
    <property type="component" value="Unassembled WGS sequence"/>
</dbReference>